<protein>
    <recommendedName>
        <fullName evidence="10">TLC domain-containing protein</fullName>
    </recommendedName>
</protein>
<feature type="transmembrane region" description="Helical" evidence="9">
    <location>
        <begin position="285"/>
        <end position="305"/>
    </location>
</feature>
<dbReference type="OrthoDB" id="537032at2759"/>
<accession>T1KQY0</accession>
<dbReference type="GO" id="GO:0050291">
    <property type="term" value="F:sphingosine N-acyltransferase activity"/>
    <property type="evidence" value="ECO:0007669"/>
    <property type="project" value="InterPro"/>
</dbReference>
<evidence type="ECO:0000256" key="4">
    <source>
        <dbReference type="ARBA" id="ARBA00022692"/>
    </source>
</evidence>
<keyword evidence="5 9" id="KW-1133">Transmembrane helix</keyword>
<dbReference type="STRING" id="32264.T1KQY0"/>
<proteinExistence type="predicted"/>
<feature type="domain" description="TLC" evidence="10">
    <location>
        <begin position="94"/>
        <end position="309"/>
    </location>
</feature>
<organism evidence="11 12">
    <name type="scientific">Tetranychus urticae</name>
    <name type="common">Two-spotted spider mite</name>
    <dbReference type="NCBI Taxonomy" id="32264"/>
    <lineage>
        <taxon>Eukaryota</taxon>
        <taxon>Metazoa</taxon>
        <taxon>Ecdysozoa</taxon>
        <taxon>Arthropoda</taxon>
        <taxon>Chelicerata</taxon>
        <taxon>Arachnida</taxon>
        <taxon>Acari</taxon>
        <taxon>Acariformes</taxon>
        <taxon>Trombidiformes</taxon>
        <taxon>Prostigmata</taxon>
        <taxon>Eleutherengona</taxon>
        <taxon>Raphignathae</taxon>
        <taxon>Tetranychoidea</taxon>
        <taxon>Tetranychidae</taxon>
        <taxon>Tetranychus</taxon>
    </lineage>
</organism>
<sequence length="372" mass="44228">MDTNRTWEPSPSYSQFLTESSNFVRINFHQLVNNYSFPEDTVKDLSKCLTNLDRYDYILMFVLAIFWTIVRNILTTNLFKPIARYYRLPKQEREKLPESAWKFIFYLSTWCYTAYILLWQSGTNYFYKPTDVWKDYSMSLDVPKDVYAIYIVEISFYLHSLYATIFVDHWRRDTLVLMGHHIVTSLLLVFSLSIRCHRAGLIAIFLHDACDILLEGTKTCLYFKRQNNKNINIFELLANIGFCCFTVTWFVTRLYWFPLRNVFISSIYVHQHGIQVPFPLFLNSLLYILLTMNLYWFSFIIKLLYKVVTGQVKEIEDNREYEHDETNNTSTESKEEIKNEVQQKVKTFIKDGSSTVFLLNQRKVDPSVGRSE</sequence>
<keyword evidence="6 7" id="KW-0472">Membrane</keyword>
<comment type="subcellular location">
    <subcellularLocation>
        <location evidence="1">Membrane</location>
        <topology evidence="1">Multi-pass membrane protein</topology>
    </subcellularLocation>
</comment>
<dbReference type="GO" id="GO:0016020">
    <property type="term" value="C:membrane"/>
    <property type="evidence" value="ECO:0007669"/>
    <property type="project" value="UniProtKB-SubCell"/>
</dbReference>
<dbReference type="UniPathway" id="UPA00222"/>
<dbReference type="PANTHER" id="PTHR12560">
    <property type="entry name" value="LONGEVITY ASSURANCE FACTOR 1 LAG1"/>
    <property type="match status" value="1"/>
</dbReference>
<evidence type="ECO:0000256" key="5">
    <source>
        <dbReference type="ARBA" id="ARBA00022989"/>
    </source>
</evidence>
<dbReference type="PROSITE" id="PS50922">
    <property type="entry name" value="TLC"/>
    <property type="match status" value="1"/>
</dbReference>
<evidence type="ECO:0000256" key="8">
    <source>
        <dbReference type="SAM" id="MobiDB-lite"/>
    </source>
</evidence>
<dbReference type="AlphaFoldDB" id="T1KQY0"/>
<dbReference type="PANTHER" id="PTHR12560:SF58">
    <property type="entry name" value="CERAMIDE SYNTHASE 1"/>
    <property type="match status" value="1"/>
</dbReference>
<evidence type="ECO:0000259" key="10">
    <source>
        <dbReference type="PROSITE" id="PS50922"/>
    </source>
</evidence>
<dbReference type="KEGG" id="tut:107366570"/>
<feature type="transmembrane region" description="Helical" evidence="9">
    <location>
        <begin position="233"/>
        <end position="256"/>
    </location>
</feature>
<reference evidence="11" key="2">
    <citation type="submission" date="2015-06" db="UniProtKB">
        <authorList>
            <consortium name="EnsemblMetazoa"/>
        </authorList>
    </citation>
    <scope>IDENTIFICATION</scope>
</reference>
<dbReference type="Proteomes" id="UP000015104">
    <property type="component" value="Unassembled WGS sequence"/>
</dbReference>
<dbReference type="OMA" id="HVLNLKI"/>
<dbReference type="HOGENOM" id="CLU_028277_0_0_1"/>
<comment type="pathway">
    <text evidence="2">Lipid metabolism; sphingolipid metabolism.</text>
</comment>
<keyword evidence="4 7" id="KW-0812">Transmembrane</keyword>
<evidence type="ECO:0000256" key="1">
    <source>
        <dbReference type="ARBA" id="ARBA00004141"/>
    </source>
</evidence>
<dbReference type="InterPro" id="IPR006634">
    <property type="entry name" value="TLC-dom"/>
</dbReference>
<feature type="transmembrane region" description="Helical" evidence="9">
    <location>
        <begin position="100"/>
        <end position="119"/>
    </location>
</feature>
<evidence type="ECO:0000313" key="12">
    <source>
        <dbReference type="Proteomes" id="UP000015104"/>
    </source>
</evidence>
<evidence type="ECO:0000256" key="2">
    <source>
        <dbReference type="ARBA" id="ARBA00004760"/>
    </source>
</evidence>
<keyword evidence="12" id="KW-1185">Reference proteome</keyword>
<comment type="pathway">
    <text evidence="3">Sphingolipid metabolism.</text>
</comment>
<feature type="transmembrane region" description="Helical" evidence="9">
    <location>
        <begin position="57"/>
        <end position="79"/>
    </location>
</feature>
<dbReference type="PIRSF" id="PIRSF005225">
    <property type="entry name" value="LAG1_LAC1"/>
    <property type="match status" value="1"/>
</dbReference>
<dbReference type="EnsemblMetazoa" id="tetur18g01550.1">
    <property type="protein sequence ID" value="tetur18g01550.1"/>
    <property type="gene ID" value="tetur18g01550"/>
</dbReference>
<evidence type="ECO:0000313" key="11">
    <source>
        <dbReference type="EnsemblMetazoa" id="tetur18g01550.1"/>
    </source>
</evidence>
<feature type="region of interest" description="Disordered" evidence="8">
    <location>
        <begin position="319"/>
        <end position="338"/>
    </location>
</feature>
<dbReference type="Pfam" id="PF03798">
    <property type="entry name" value="TRAM_LAG1_CLN8"/>
    <property type="match status" value="1"/>
</dbReference>
<dbReference type="GO" id="GO:0046513">
    <property type="term" value="P:ceramide biosynthetic process"/>
    <property type="evidence" value="ECO:0007669"/>
    <property type="project" value="InterPro"/>
</dbReference>
<name>T1KQY0_TETUR</name>
<feature type="transmembrane region" description="Helical" evidence="9">
    <location>
        <begin position="147"/>
        <end position="167"/>
    </location>
</feature>
<evidence type="ECO:0000256" key="3">
    <source>
        <dbReference type="ARBA" id="ARBA00004991"/>
    </source>
</evidence>
<reference evidence="12" key="1">
    <citation type="submission" date="2011-08" db="EMBL/GenBank/DDBJ databases">
        <authorList>
            <person name="Rombauts S."/>
        </authorList>
    </citation>
    <scope>NUCLEOTIDE SEQUENCE</scope>
    <source>
        <strain evidence="12">London</strain>
    </source>
</reference>
<gene>
    <name evidence="11" type="primary">107366570</name>
</gene>
<evidence type="ECO:0000256" key="9">
    <source>
        <dbReference type="SAM" id="Phobius"/>
    </source>
</evidence>
<dbReference type="SMART" id="SM00724">
    <property type="entry name" value="TLC"/>
    <property type="match status" value="1"/>
</dbReference>
<dbReference type="eggNOG" id="KOG1607">
    <property type="taxonomic scope" value="Eukaryota"/>
</dbReference>
<dbReference type="EMBL" id="CAEY01000382">
    <property type="status" value="NOT_ANNOTATED_CDS"/>
    <property type="molecule type" value="Genomic_DNA"/>
</dbReference>
<dbReference type="InterPro" id="IPR016439">
    <property type="entry name" value="Lag1/Lac1-like"/>
</dbReference>
<evidence type="ECO:0000256" key="7">
    <source>
        <dbReference type="PROSITE-ProRule" id="PRU00205"/>
    </source>
</evidence>
<evidence type="ECO:0000256" key="6">
    <source>
        <dbReference type="ARBA" id="ARBA00023136"/>
    </source>
</evidence>